<sequence length="164" mass="18247">MNQPQWETLMAVVEGRRVEPVPVGFIIDSPWLPVWAGMSILDYFASERLWLQANRRAIDRFPDVIFLPGFWPEFGMCTEPSAFGCRPVWHEDEFPFAEPVSGGTDAIADLAQPNPAKHGLPPLALKRLVHARPAIEQAGHAIRFAVARGPLNIAAFLMGSTEFL</sequence>
<name>X0VB09_9ZZZZ</name>
<accession>X0VB09</accession>
<dbReference type="PANTHER" id="PTHR47099:SF1">
    <property type="entry name" value="METHYLCOBAMIDE:COM METHYLTRANSFERASE MTBA"/>
    <property type="match status" value="1"/>
</dbReference>
<protein>
    <submittedName>
        <fullName evidence="1">Uncharacterized protein</fullName>
    </submittedName>
</protein>
<dbReference type="PANTHER" id="PTHR47099">
    <property type="entry name" value="METHYLCOBAMIDE:COM METHYLTRANSFERASE MTBA"/>
    <property type="match status" value="1"/>
</dbReference>
<gene>
    <name evidence="1" type="ORF">S01H1_46657</name>
</gene>
<dbReference type="InterPro" id="IPR038071">
    <property type="entry name" value="UROD/MetE-like_sf"/>
</dbReference>
<proteinExistence type="predicted"/>
<organism evidence="1">
    <name type="scientific">marine sediment metagenome</name>
    <dbReference type="NCBI Taxonomy" id="412755"/>
    <lineage>
        <taxon>unclassified sequences</taxon>
        <taxon>metagenomes</taxon>
        <taxon>ecological metagenomes</taxon>
    </lineage>
</organism>
<reference evidence="1" key="1">
    <citation type="journal article" date="2014" name="Front. Microbiol.">
        <title>High frequency of phylogenetically diverse reductive dehalogenase-homologous genes in deep subseafloor sedimentary metagenomes.</title>
        <authorList>
            <person name="Kawai M."/>
            <person name="Futagami T."/>
            <person name="Toyoda A."/>
            <person name="Takaki Y."/>
            <person name="Nishi S."/>
            <person name="Hori S."/>
            <person name="Arai W."/>
            <person name="Tsubouchi T."/>
            <person name="Morono Y."/>
            <person name="Uchiyama I."/>
            <person name="Ito T."/>
            <person name="Fujiyama A."/>
            <person name="Inagaki F."/>
            <person name="Takami H."/>
        </authorList>
    </citation>
    <scope>NUCLEOTIDE SEQUENCE</scope>
    <source>
        <strain evidence="1">Expedition CK06-06</strain>
    </source>
</reference>
<dbReference type="SUPFAM" id="SSF51726">
    <property type="entry name" value="UROD/MetE-like"/>
    <property type="match status" value="1"/>
</dbReference>
<dbReference type="EMBL" id="BARS01029882">
    <property type="protein sequence ID" value="GAG09673.1"/>
    <property type="molecule type" value="Genomic_DNA"/>
</dbReference>
<comment type="caution">
    <text evidence="1">The sequence shown here is derived from an EMBL/GenBank/DDBJ whole genome shotgun (WGS) entry which is preliminary data.</text>
</comment>
<feature type="non-terminal residue" evidence="1">
    <location>
        <position position="164"/>
    </location>
</feature>
<dbReference type="Gene3D" id="3.20.20.210">
    <property type="match status" value="1"/>
</dbReference>
<dbReference type="AlphaFoldDB" id="X0VB09"/>
<dbReference type="InterPro" id="IPR052024">
    <property type="entry name" value="Methanogen_methyltrans"/>
</dbReference>
<evidence type="ECO:0000313" key="1">
    <source>
        <dbReference type="EMBL" id="GAG09673.1"/>
    </source>
</evidence>